<dbReference type="OrthoDB" id="44736at2759"/>
<dbReference type="InterPro" id="IPR004012">
    <property type="entry name" value="Run_dom"/>
</dbReference>
<dbReference type="InterPro" id="IPR037213">
    <property type="entry name" value="Run_dom_sf"/>
</dbReference>
<keyword evidence="2" id="KW-0728">SH3 domain</keyword>
<dbReference type="PROSITE" id="PS50002">
    <property type="entry name" value="SH3"/>
    <property type="match status" value="1"/>
</dbReference>
<dbReference type="SUPFAM" id="SSF50044">
    <property type="entry name" value="SH3-domain"/>
    <property type="match status" value="1"/>
</dbReference>
<dbReference type="KEGG" id="dpte:113789613"/>
<dbReference type="RefSeq" id="XP_027194973.1">
    <property type="nucleotide sequence ID" value="XM_027339172.1"/>
</dbReference>
<dbReference type="SUPFAM" id="SSF140741">
    <property type="entry name" value="RUN domain-like"/>
    <property type="match status" value="1"/>
</dbReference>
<dbReference type="Proteomes" id="UP000515146">
    <property type="component" value="Unplaced"/>
</dbReference>
<organism evidence="4 5">
    <name type="scientific">Dermatophagoides pteronyssinus</name>
    <name type="common">European house dust mite</name>
    <dbReference type="NCBI Taxonomy" id="6956"/>
    <lineage>
        <taxon>Eukaryota</taxon>
        <taxon>Metazoa</taxon>
        <taxon>Ecdysozoa</taxon>
        <taxon>Arthropoda</taxon>
        <taxon>Chelicerata</taxon>
        <taxon>Arachnida</taxon>
        <taxon>Acari</taxon>
        <taxon>Acariformes</taxon>
        <taxon>Sarcoptiformes</taxon>
        <taxon>Astigmata</taxon>
        <taxon>Psoroptidia</taxon>
        <taxon>Analgoidea</taxon>
        <taxon>Pyroglyphidae</taxon>
        <taxon>Dermatophagoidinae</taxon>
        <taxon>Dermatophagoides</taxon>
    </lineage>
</organism>
<reference evidence="5" key="1">
    <citation type="submission" date="2025-08" db="UniProtKB">
        <authorList>
            <consortium name="RefSeq"/>
        </authorList>
    </citation>
    <scope>IDENTIFICATION</scope>
    <source>
        <strain evidence="5">Airmid</strain>
    </source>
</reference>
<dbReference type="InterPro" id="IPR036028">
    <property type="entry name" value="SH3-like_dom_sf"/>
</dbReference>
<dbReference type="InParanoid" id="A0A6P6XQ79"/>
<dbReference type="Pfam" id="PF02759">
    <property type="entry name" value="RUN"/>
    <property type="match status" value="1"/>
</dbReference>
<sequence>MMNNQNSNNKSKSINSPFSHLHPSLLSADDINHLIQKSNIDGHSYDRYGFIIVQSTNDDHSDSIKMDEANRRYVETKTQWIAFLESEYKRMAPASCLDLSQFDSTEIERLPRLNELICLSISDELRPFFWIRFSRAIHLKIASKWSFTQLIDLSADESSLSVQQATQVLPNNVCFTLNSVSNRLRRILKIVHWYQKMDLAFDDSHPSDQQFNLSLIGAYLLLICSEEDAFWLLLRITLSVNLDDCIELIDQIMAKCCPLFNALLRKHDIEFKLVASIWFSSMLAGFVPNASLLYALWDLYFYEGPVFLIQFTIGLLITETRSLENCSDSKEFFNSLSDLPSNALRSLDKIMYAWKSGKNIVANLNLPAKFFHYENQSNADQLLGSMVVASNSLSQDELKMKNIKQTALIMKLHEAIVAIGHHFQAYEPDVHYRLDPDYDNVDKVDIKQDMINRLRPYQRRAKALIDFSSEDPDELAFAKNDIITIINEKDEHCWIGQLNGRFGWFPAKFVELLDERDLDYSIAGDDRIVPFINDLVRGKLSSAIKAILTYDMRKSFFFTIHPWTIIEQISTLTTNAGLKSVFSRLVLTKTFRLDEYARVLSPNDLLYRSIALINRTHGDCPMDIKLRSLICLGLNQYVLHDWFEMICISQPSIIFKSYGSNSFLTSPAWKLIKAELKLLVQFSFHLNPDSEISNSDEPKSPVTKEGVCDMLVKYHLFSWDI</sequence>
<dbReference type="Pfam" id="PF00018">
    <property type="entry name" value="SH3_1"/>
    <property type="match status" value="1"/>
</dbReference>
<dbReference type="OMA" id="EIVQKWY"/>
<evidence type="ECO:0000256" key="3">
    <source>
        <dbReference type="ARBA" id="ARBA00030864"/>
    </source>
</evidence>
<dbReference type="PROSITE" id="PS50086">
    <property type="entry name" value="TBC_RABGAP"/>
    <property type="match status" value="1"/>
</dbReference>
<dbReference type="InterPro" id="IPR035969">
    <property type="entry name" value="Rab-GAP_TBC_sf"/>
</dbReference>
<dbReference type="GO" id="GO:0031267">
    <property type="term" value="F:small GTPase binding"/>
    <property type="evidence" value="ECO:0007669"/>
    <property type="project" value="TreeGrafter"/>
</dbReference>
<dbReference type="AlphaFoldDB" id="A0A6P6XQ79"/>
<dbReference type="InterPro" id="IPR050302">
    <property type="entry name" value="Rab_GAP_TBC_domain"/>
</dbReference>
<dbReference type="Pfam" id="PF00566">
    <property type="entry name" value="RabGAP-TBC"/>
    <property type="match status" value="1"/>
</dbReference>
<dbReference type="SMART" id="SM00593">
    <property type="entry name" value="RUN"/>
    <property type="match status" value="1"/>
</dbReference>
<dbReference type="Gene3D" id="2.30.30.40">
    <property type="entry name" value="SH3 Domains"/>
    <property type="match status" value="1"/>
</dbReference>
<dbReference type="PROSITE" id="PS50826">
    <property type="entry name" value="RUN"/>
    <property type="match status" value="1"/>
</dbReference>
<keyword evidence="4" id="KW-1185">Reference proteome</keyword>
<evidence type="ECO:0000256" key="2">
    <source>
        <dbReference type="ARBA" id="ARBA00022443"/>
    </source>
</evidence>
<dbReference type="FunCoup" id="A0A6P6XQ79">
    <property type="interactions" value="250"/>
</dbReference>
<comment type="similarity">
    <text evidence="1">Belongs to the small G protein signaling modulator family.</text>
</comment>
<evidence type="ECO:0000313" key="5">
    <source>
        <dbReference type="RefSeq" id="XP_027194973.1"/>
    </source>
</evidence>
<dbReference type="InterPro" id="IPR001452">
    <property type="entry name" value="SH3_domain"/>
</dbReference>
<dbReference type="Gene3D" id="1.20.58.900">
    <property type="match status" value="1"/>
</dbReference>
<evidence type="ECO:0000313" key="4">
    <source>
        <dbReference type="Proteomes" id="UP000515146"/>
    </source>
</evidence>
<dbReference type="InterPro" id="IPR000195">
    <property type="entry name" value="Rab-GAP-TBC_dom"/>
</dbReference>
<dbReference type="Gene3D" id="1.10.472.80">
    <property type="entry name" value="Ypt/Rab-GAP domain of gyp1p, domain 3"/>
    <property type="match status" value="1"/>
</dbReference>
<proteinExistence type="inferred from homology"/>
<dbReference type="PANTHER" id="PTHR47219">
    <property type="entry name" value="RAB GTPASE-ACTIVATING PROTEIN 1-LIKE"/>
    <property type="match status" value="1"/>
</dbReference>
<protein>
    <recommendedName>
        <fullName evidence="3">RUN and TBC1 domain-containing protein 3</fullName>
    </recommendedName>
</protein>
<gene>
    <name evidence="5" type="primary">LOC113789613</name>
</gene>
<dbReference type="GeneID" id="113789613"/>
<dbReference type="SMART" id="SM00326">
    <property type="entry name" value="SH3"/>
    <property type="match status" value="1"/>
</dbReference>
<name>A0A6P6XQ79_DERPT</name>
<dbReference type="SUPFAM" id="SSF47923">
    <property type="entry name" value="Ypt/Rab-GAP domain of gyp1p"/>
    <property type="match status" value="2"/>
</dbReference>
<dbReference type="GO" id="GO:0005096">
    <property type="term" value="F:GTPase activator activity"/>
    <property type="evidence" value="ECO:0007669"/>
    <property type="project" value="TreeGrafter"/>
</dbReference>
<evidence type="ECO:0000256" key="1">
    <source>
        <dbReference type="ARBA" id="ARBA00006296"/>
    </source>
</evidence>
<accession>A0A6P6XQ79</accession>
<dbReference type="PANTHER" id="PTHR47219:SF13">
    <property type="entry name" value="RUN AND TBC1 DOMAIN-CONTAINING PROTEIN 3"/>
    <property type="match status" value="1"/>
</dbReference>